<evidence type="ECO:0000256" key="1">
    <source>
        <dbReference type="ARBA" id="ARBA00001947"/>
    </source>
</evidence>
<dbReference type="CDD" id="cd02121">
    <property type="entry name" value="PA_GCPII_like"/>
    <property type="match status" value="1"/>
</dbReference>
<dbReference type="Pfam" id="PF02225">
    <property type="entry name" value="PA"/>
    <property type="match status" value="2"/>
</dbReference>
<dbReference type="Pfam" id="PF04253">
    <property type="entry name" value="TFR_dimer"/>
    <property type="match status" value="1"/>
</dbReference>
<dbReference type="SUPFAM" id="SSF47672">
    <property type="entry name" value="Transferrin receptor-like dimerisation domain"/>
    <property type="match status" value="1"/>
</dbReference>
<dbReference type="GO" id="GO:0004177">
    <property type="term" value="F:aminopeptidase activity"/>
    <property type="evidence" value="ECO:0007669"/>
    <property type="project" value="UniProtKB-KW"/>
</dbReference>
<keyword evidence="8" id="KW-0812">Transmembrane</keyword>
<proteinExistence type="inferred from homology"/>
<dbReference type="GO" id="GO:0046872">
    <property type="term" value="F:metal ion binding"/>
    <property type="evidence" value="ECO:0007669"/>
    <property type="project" value="UniProtKB-KW"/>
</dbReference>
<dbReference type="Gene3D" id="3.40.630.10">
    <property type="entry name" value="Zn peptidases"/>
    <property type="match status" value="2"/>
</dbReference>
<keyword evidence="17" id="KW-1015">Disulfide bond</keyword>
<keyword evidence="10" id="KW-0378">Hydrolase</keyword>
<feature type="domain" description="Transferrin receptor-like dimerisation" evidence="25">
    <location>
        <begin position="1209"/>
        <end position="1326"/>
    </location>
</feature>
<dbReference type="InterPro" id="IPR007365">
    <property type="entry name" value="TFR-like_dimer_dom"/>
</dbReference>
<dbReference type="GO" id="GO:0006508">
    <property type="term" value="P:proteolysis"/>
    <property type="evidence" value="ECO:0007669"/>
    <property type="project" value="UniProtKB-KW"/>
</dbReference>
<dbReference type="Proteomes" id="UP001152795">
    <property type="component" value="Unassembled WGS sequence"/>
</dbReference>
<dbReference type="InterPro" id="IPR007484">
    <property type="entry name" value="Peptidase_M28"/>
</dbReference>
<sequence length="1339" mass="150204">MAAATLTRGRIVGIVVAAIVLFVLGFVIGWVSAPSDEDSSENYDMKYISKKRKEEMKTKNGFHEKFLEVINANKIGENLRYFSKRPHIGSTPRSKELADEIEKRWREYKFDKVEQPKYNILLPYIDPDVSNSVQILNSSGDVTYEFSGKEKVVDPSENDSTMIAPLLGFAKQGSAEGKLLYVNYGTWDDFQELKHNFGISNCSGYIVIMRYAVIYRGAQVKHAQDCGAVGAIIYHDPADYAPEGQDKVYPQYIWLPKTGVQRGTILSGRGDPLTPGLPSVDGVFRIPEDKANLPKIPATPMPYGEAVKLLKIMEGKWNDLKLNLIFNTKQGTIYGREEPDRWVLIGNHRDSWGFGAVDASSGTSAIMEISRGLGELLKQGWRPRRTIKFCSWGAEESGMIGSTEWVEENEPALSTKAVTYINVDIAVDGNLTFRLAGSPLLKTPITEKVKQVTDPHGGNVYDRMVKTGKTFTYYNLGSGSDFASFYHFVGVPSMDMSYVGKVFYPVYHTVHDTYKWLQGLIDPKFEYHLTTARVASKILLSTADSFVLSLDVTEYGKSLDSSFKALEKDYGAELQKNNVSLVYIADAIKKFKDEATKFQAEKDLVRSRMAIYKQKIMLTFFKMTAATLTTRRIVDWVSAEMKYAAKKRKEEMKTKKYFHEKLFEILDADIIGENLRDPTMYFSKRPHVGGTSRSKELADEIEKRWREYKFDKVEQPKYNILLPYIDPDVSNSVQILNSSGDVTYEFSGKQKVVEPSENDTTMIAPLLGYAKQGSAEGKLLYVNYGRSEDFQVLKSNFSISNCSGYIVIMRFGKIYRGAKVKHAQDCGAVGAILYNDPADYAPEGQDKVYPQYIWLPKTGVQSGSIFDGRGDPLTPGLPFVDGVFRLPEDKANLPKIPATPMPYGDAIEVLKIMEGNKVPKSWRGTLNITYKLGDGGLKNNTVKITVNVPNKRQDAYNVIGTIYGREEPDRWVLIGNHRDAWGFGAVDPSSGTSAMMEISRGLGDLLRQGWRPRRTIKFCSWGAEESGLIGSTEWVEENERALSTKAVTYINVDIAVYGNLTLELSGSPLLKTPITESVKQVRDPHRGNVYDQMVKAKKNFTYGNLGSGSDYASFYQFVGVPSLDMSYAGKVFYPVYHTVHDTYKWLQGLIDPKFEYHLTTTKVASKILRSTADSLVLPFDVREYGKSLDSSLETVKKHHGAELQKNNVSLVYIQDAIKKFKDEAEKFHAEKGKAVDEMDDIKLRALNDRMVNVEKAFITAAGLPNRPMTRHVIFAPSVNNAYGSTSFPGISDLVVKQNKTDQDWLDIKKQASIVFKAISKATDTLKADANQKVNCLVKR</sequence>
<evidence type="ECO:0000256" key="13">
    <source>
        <dbReference type="ARBA" id="ARBA00022968"/>
    </source>
</evidence>
<evidence type="ECO:0000256" key="12">
    <source>
        <dbReference type="ARBA" id="ARBA00022837"/>
    </source>
</evidence>
<feature type="domain" description="Peptidase M28" evidence="26">
    <location>
        <begin position="957"/>
        <end position="1144"/>
    </location>
</feature>
<dbReference type="InterPro" id="IPR003137">
    <property type="entry name" value="PA_domain"/>
</dbReference>
<dbReference type="SUPFAM" id="SSF52025">
    <property type="entry name" value="PA domain"/>
    <property type="match status" value="2"/>
</dbReference>
<evidence type="ECO:0000256" key="21">
    <source>
        <dbReference type="ARBA" id="ARBA00066561"/>
    </source>
</evidence>
<comment type="similarity">
    <text evidence="4">Belongs to the peptidase M28 family. M28B subfamily.</text>
</comment>
<keyword evidence="12" id="KW-0106">Calcium</keyword>
<evidence type="ECO:0000256" key="2">
    <source>
        <dbReference type="ARBA" id="ARBA00004221"/>
    </source>
</evidence>
<evidence type="ECO:0000256" key="19">
    <source>
        <dbReference type="ARBA" id="ARBA00052003"/>
    </source>
</evidence>
<dbReference type="Gene3D" id="1.20.930.40">
    <property type="entry name" value="Transferrin receptor-like, dimerisation domain"/>
    <property type="match status" value="2"/>
</dbReference>
<dbReference type="EMBL" id="CACRXK020001120">
    <property type="protein sequence ID" value="CAB3987097.1"/>
    <property type="molecule type" value="Genomic_DNA"/>
</dbReference>
<evidence type="ECO:0000256" key="11">
    <source>
        <dbReference type="ARBA" id="ARBA00022833"/>
    </source>
</evidence>
<dbReference type="InterPro" id="IPR039373">
    <property type="entry name" value="Peptidase_M28B"/>
</dbReference>
<evidence type="ECO:0000256" key="17">
    <source>
        <dbReference type="ARBA" id="ARBA00023157"/>
    </source>
</evidence>
<evidence type="ECO:0000256" key="3">
    <source>
        <dbReference type="ARBA" id="ARBA00004606"/>
    </source>
</evidence>
<dbReference type="FunFam" id="3.40.630.10:FF:000101">
    <property type="entry name" value="N-acetylated alpha-linked acidic dipeptidase like 1"/>
    <property type="match status" value="1"/>
</dbReference>
<dbReference type="FunFam" id="3.40.630.10:FF:000009">
    <property type="entry name" value="N-acetylated-alpha-linked acidic dipeptidase 2"/>
    <property type="match status" value="1"/>
</dbReference>
<dbReference type="InterPro" id="IPR046450">
    <property type="entry name" value="PA_dom_sf"/>
</dbReference>
<dbReference type="Pfam" id="PF04389">
    <property type="entry name" value="Peptidase_M28"/>
    <property type="match status" value="2"/>
</dbReference>
<dbReference type="OrthoDB" id="5841748at2759"/>
<keyword evidence="28" id="KW-1185">Reference proteome</keyword>
<comment type="caution">
    <text evidence="27">The sequence shown here is derived from an EMBL/GenBank/DDBJ whole genome shotgun (WGS) entry which is preliminary data.</text>
</comment>
<evidence type="ECO:0000256" key="8">
    <source>
        <dbReference type="ARBA" id="ARBA00022692"/>
    </source>
</evidence>
<feature type="domain" description="Peptidase M28" evidence="26">
    <location>
        <begin position="333"/>
        <end position="515"/>
    </location>
</feature>
<keyword evidence="13" id="KW-0735">Signal-anchor</keyword>
<keyword evidence="9" id="KW-0479">Metal-binding</keyword>
<name>A0A6S7GHS7_PARCT</name>
<dbReference type="CDD" id="cd08022">
    <property type="entry name" value="M28_PSMA_like"/>
    <property type="match status" value="2"/>
</dbReference>
<protein>
    <recommendedName>
        <fullName evidence="22">Aminopeptidase NAALADL1</fullName>
        <ecNumber evidence="21">3.4.17.21</ecNumber>
    </recommendedName>
    <alternativeName>
        <fullName evidence="23">N-acetylated-alpha-linked acidic dipeptidase-like protein</fullName>
    </alternativeName>
</protein>
<dbReference type="SUPFAM" id="SSF53187">
    <property type="entry name" value="Zn-dependent exopeptidases"/>
    <property type="match status" value="2"/>
</dbReference>
<evidence type="ECO:0000256" key="6">
    <source>
        <dbReference type="ARBA" id="ARBA00022645"/>
    </source>
</evidence>
<dbReference type="Gene3D" id="3.50.30.30">
    <property type="match status" value="2"/>
</dbReference>
<evidence type="ECO:0000313" key="27">
    <source>
        <dbReference type="EMBL" id="CAB3987097.1"/>
    </source>
</evidence>
<feature type="domain" description="PA" evidence="24">
    <location>
        <begin position="777"/>
        <end position="863"/>
    </location>
</feature>
<evidence type="ECO:0000256" key="23">
    <source>
        <dbReference type="ARBA" id="ARBA00081462"/>
    </source>
</evidence>
<evidence type="ECO:0000256" key="10">
    <source>
        <dbReference type="ARBA" id="ARBA00022801"/>
    </source>
</evidence>
<dbReference type="GO" id="GO:0004181">
    <property type="term" value="F:metallocarboxypeptidase activity"/>
    <property type="evidence" value="ECO:0007669"/>
    <property type="project" value="UniProtKB-EC"/>
</dbReference>
<evidence type="ECO:0000256" key="22">
    <source>
        <dbReference type="ARBA" id="ARBA00068168"/>
    </source>
</evidence>
<dbReference type="InterPro" id="IPR036757">
    <property type="entry name" value="TFR-like_dimer_dom_sf"/>
</dbReference>
<keyword evidence="15" id="KW-0482">Metalloprotease</keyword>
<dbReference type="EC" id="3.4.17.21" evidence="21"/>
<organism evidence="27 28">
    <name type="scientific">Paramuricea clavata</name>
    <name type="common">Red gorgonian</name>
    <name type="synonym">Violescent sea-whip</name>
    <dbReference type="NCBI Taxonomy" id="317549"/>
    <lineage>
        <taxon>Eukaryota</taxon>
        <taxon>Metazoa</taxon>
        <taxon>Cnidaria</taxon>
        <taxon>Anthozoa</taxon>
        <taxon>Octocorallia</taxon>
        <taxon>Malacalcyonacea</taxon>
        <taxon>Plexauridae</taxon>
        <taxon>Paramuricea</taxon>
    </lineage>
</organism>
<keyword evidence="6" id="KW-0121">Carboxypeptidase</keyword>
<keyword evidence="14" id="KW-1133">Transmembrane helix</keyword>
<evidence type="ECO:0000259" key="25">
    <source>
        <dbReference type="Pfam" id="PF04253"/>
    </source>
</evidence>
<keyword evidence="18" id="KW-0325">Glycoprotein</keyword>
<evidence type="ECO:0000256" key="7">
    <source>
        <dbReference type="ARBA" id="ARBA00022670"/>
    </source>
</evidence>
<keyword evidence="5" id="KW-0031">Aminopeptidase</keyword>
<comment type="cofactor">
    <cofactor evidence="1">
        <name>Zn(2+)</name>
        <dbReference type="ChEBI" id="CHEBI:29105"/>
    </cofactor>
</comment>
<comment type="subcellular location">
    <subcellularLocation>
        <location evidence="2">Apical cell membrane</location>
    </subcellularLocation>
    <subcellularLocation>
        <location evidence="3">Membrane</location>
        <topology evidence="3">Single-pass type II membrane protein</topology>
    </subcellularLocation>
</comment>
<accession>A0A6S7GHS7</accession>
<evidence type="ECO:0000313" key="28">
    <source>
        <dbReference type="Proteomes" id="UP001152795"/>
    </source>
</evidence>
<evidence type="ECO:0000259" key="26">
    <source>
        <dbReference type="Pfam" id="PF04389"/>
    </source>
</evidence>
<dbReference type="FunFam" id="3.50.30.30:FF:000045">
    <property type="entry name" value="Predicted protein"/>
    <property type="match status" value="2"/>
</dbReference>
<feature type="domain" description="PA" evidence="24">
    <location>
        <begin position="178"/>
        <end position="264"/>
    </location>
</feature>
<dbReference type="GO" id="GO:0016324">
    <property type="term" value="C:apical plasma membrane"/>
    <property type="evidence" value="ECO:0007669"/>
    <property type="project" value="UniProtKB-SubCell"/>
</dbReference>
<evidence type="ECO:0000256" key="16">
    <source>
        <dbReference type="ARBA" id="ARBA00023136"/>
    </source>
</evidence>
<dbReference type="FunFam" id="1.20.930.40:FF:000001">
    <property type="entry name" value="N-acetylated-alpha-linked acidic dipeptidase 2"/>
    <property type="match status" value="1"/>
</dbReference>
<gene>
    <name evidence="27" type="ORF">PACLA_8A007018</name>
</gene>
<evidence type="ECO:0000256" key="15">
    <source>
        <dbReference type="ARBA" id="ARBA00023049"/>
    </source>
</evidence>
<reference evidence="27" key="1">
    <citation type="submission" date="2020-04" db="EMBL/GenBank/DDBJ databases">
        <authorList>
            <person name="Alioto T."/>
            <person name="Alioto T."/>
            <person name="Gomez Garrido J."/>
        </authorList>
    </citation>
    <scope>NUCLEOTIDE SEQUENCE</scope>
    <source>
        <strain evidence="27">A484AB</strain>
    </source>
</reference>
<comment type="function">
    <text evidence="20">Aminopeptidase with broad substrate specificity. Has lower activity with substrates that have Asp or Glu in the P2' position, or Pro in the P3' position. Lacks activity with substrates that have both Pro in the P3' position and Asp or Glu in the P2' position. Lacks carboxypeptidase activity. Lacks dipeptidyl-peptidase IV type activity.</text>
</comment>
<evidence type="ECO:0000256" key="5">
    <source>
        <dbReference type="ARBA" id="ARBA00022438"/>
    </source>
</evidence>
<evidence type="ECO:0000256" key="20">
    <source>
        <dbReference type="ARBA" id="ARBA00059290"/>
    </source>
</evidence>
<evidence type="ECO:0000256" key="14">
    <source>
        <dbReference type="ARBA" id="ARBA00022989"/>
    </source>
</evidence>
<evidence type="ECO:0000259" key="24">
    <source>
        <dbReference type="Pfam" id="PF02225"/>
    </source>
</evidence>
<evidence type="ECO:0000256" key="18">
    <source>
        <dbReference type="ARBA" id="ARBA00023180"/>
    </source>
</evidence>
<keyword evidence="11" id="KW-0862">Zinc</keyword>
<comment type="catalytic activity">
    <reaction evidence="19">
        <text>Release of an unsubstituted, C-terminal glutamyl residue, typically from Ac-Asp-Glu or folylpoly-gamma-glutamates.</text>
        <dbReference type="EC" id="3.4.17.21"/>
    </reaction>
</comment>
<dbReference type="PANTHER" id="PTHR10404:SF78">
    <property type="entry name" value="N-ACETYLATED ALPHA-LINKED ACIDIC DIPEPTIDASE 2"/>
    <property type="match status" value="1"/>
</dbReference>
<evidence type="ECO:0000256" key="4">
    <source>
        <dbReference type="ARBA" id="ARBA00005634"/>
    </source>
</evidence>
<dbReference type="PANTHER" id="PTHR10404">
    <property type="entry name" value="N-ACETYLATED-ALPHA-LINKED ACIDIC DIPEPTIDASE"/>
    <property type="match status" value="1"/>
</dbReference>
<keyword evidence="7" id="KW-0645">Protease</keyword>
<evidence type="ECO:0000256" key="9">
    <source>
        <dbReference type="ARBA" id="ARBA00022723"/>
    </source>
</evidence>
<keyword evidence="16" id="KW-0472">Membrane</keyword>